<dbReference type="Proteomes" id="UP000565441">
    <property type="component" value="Unassembled WGS sequence"/>
</dbReference>
<sequence length="91" mass="10075">MPSIIQSYDVLLDFTNDTLDSVTVQLLHHYGRTTRSIVLLNPDESVTLVLDAGSSYRYAVKSRTKVASITCSTVMEGYEMSDLSPLLRCTA</sequence>
<dbReference type="AlphaFoldDB" id="A0A8H5H6K8"/>
<evidence type="ECO:0000313" key="2">
    <source>
        <dbReference type="Proteomes" id="UP000565441"/>
    </source>
</evidence>
<organism evidence="1 2">
    <name type="scientific">Tricholomella constricta</name>
    <dbReference type="NCBI Taxonomy" id="117010"/>
    <lineage>
        <taxon>Eukaryota</taxon>
        <taxon>Fungi</taxon>
        <taxon>Dikarya</taxon>
        <taxon>Basidiomycota</taxon>
        <taxon>Agaricomycotina</taxon>
        <taxon>Agaricomycetes</taxon>
        <taxon>Agaricomycetidae</taxon>
        <taxon>Agaricales</taxon>
        <taxon>Tricholomatineae</taxon>
        <taxon>Lyophyllaceae</taxon>
        <taxon>Tricholomella</taxon>
    </lineage>
</organism>
<dbReference type="OrthoDB" id="3249150at2759"/>
<name>A0A8H5H6K8_9AGAR</name>
<keyword evidence="2" id="KW-1185">Reference proteome</keyword>
<dbReference type="EMBL" id="JAACJP010000023">
    <property type="protein sequence ID" value="KAF5377591.1"/>
    <property type="molecule type" value="Genomic_DNA"/>
</dbReference>
<comment type="caution">
    <text evidence="1">The sequence shown here is derived from an EMBL/GenBank/DDBJ whole genome shotgun (WGS) entry which is preliminary data.</text>
</comment>
<accession>A0A8H5H6K8</accession>
<evidence type="ECO:0000313" key="1">
    <source>
        <dbReference type="EMBL" id="KAF5377591.1"/>
    </source>
</evidence>
<gene>
    <name evidence="1" type="ORF">D9615_005330</name>
</gene>
<protein>
    <submittedName>
        <fullName evidence="1">Uncharacterized protein</fullName>
    </submittedName>
</protein>
<proteinExistence type="predicted"/>
<reference evidence="1 2" key="1">
    <citation type="journal article" date="2020" name="ISME J.">
        <title>Uncovering the hidden diversity of litter-decomposition mechanisms in mushroom-forming fungi.</title>
        <authorList>
            <person name="Floudas D."/>
            <person name="Bentzer J."/>
            <person name="Ahren D."/>
            <person name="Johansson T."/>
            <person name="Persson P."/>
            <person name="Tunlid A."/>
        </authorList>
    </citation>
    <scope>NUCLEOTIDE SEQUENCE [LARGE SCALE GENOMIC DNA]</scope>
    <source>
        <strain evidence="1 2">CBS 661.87</strain>
    </source>
</reference>